<feature type="non-terminal residue" evidence="2">
    <location>
        <position position="1319"/>
    </location>
</feature>
<keyword evidence="3" id="KW-1185">Reference proteome</keyword>
<dbReference type="Proteomes" id="UP001153636">
    <property type="component" value="Chromosome 6"/>
</dbReference>
<reference evidence="2" key="1">
    <citation type="submission" date="2022-01" db="EMBL/GenBank/DDBJ databases">
        <authorList>
            <person name="King R."/>
        </authorList>
    </citation>
    <scope>NUCLEOTIDE SEQUENCE</scope>
</reference>
<dbReference type="OrthoDB" id="6768322at2759"/>
<feature type="region of interest" description="Disordered" evidence="1">
    <location>
        <begin position="393"/>
        <end position="414"/>
    </location>
</feature>
<dbReference type="EMBL" id="OV651818">
    <property type="protein sequence ID" value="CAH1112341.1"/>
    <property type="molecule type" value="Genomic_DNA"/>
</dbReference>
<sequence length="1319" mass="151399">MSLNSKVNSLKSSGSLTRILEVPKSNLGSNKNITSRLNLARKKLLPVINKILKTASENTSRLPYQTVKSYHLTIEQYKDAIWAANVLKEVDEILKFSKVKRLNSSVKPGNFSFDTKNIKVNKSGKIYVDTPILVQLIDLHNMLGDIIDYIKDLPAEGQKLSKETQKKKVSSQYKSNTTSSASMDKKKKAEVEKMTKEILTTLTLPLNTNFLVMAANSVQKSKMPCLPEEKSTSEINLPPPTIVHVRHCKSTGSVMNTKQKSKVVDAVAARKIIIRCLADLDRVKQYLEHDSSYGRKTPSAASFVDDDYESHENNEPCVCCECPTDDGEPLNFVWKDDGENGSKLIICIKGKSEDDGDIHVVIRQCPECLQTPNKKSAQRFDVSIENLEKPPKSKISFNRGLSGDRALSRAPSRQSQNDAINVLFDPDEPSQSVVEGPQLKLYETINLNLQNDEGQDLVISLCVKPKCRPQNTNSGFNLDEIFSECLCKNKKSRVHVVERMMPLLSRTKICSSMEFDVDLVVSRLNTTGAQHPNPEISERLNDLGVYNILRASRPVRCGRKAILNEHQRKSLPYSVSLRSLPLDDNDIAMINQSINMSLHKSKHSRIFPDSKDMDSEYRHHVRSINMSLHESKHSEIFPDSKDMDSEYRHHVRFEKCVYFLQITQQCKLFDDMDIGKWLIKKKLSFYIYLEDDIRRYENSYEVRYFNVENRKIPVKIKTNPNINHASINRKPTTFLPKNSRSPKKCLKTKIPIYVKNYATRNITQLNATQKVNNNYQRLINSDLNSRDVTIPRVKSKIQNIIYNESVTEIKKTERSCDKINNNTIKIIFKETVNNDEQINKNFNNNINIDCRKQESSDFNEVHSTSSRFIVNKNITILYQDLDKTINEINSDSMSSDSVQSINNINDKDISGICHEIDKKNNRMNNDSAINYTREIKSSCNKTNSTSCQQTTKFDKINGKIAKIFRSECNINKTGNCISQRKKFKHKIKNRIYEQINGTKKVEIIVNTVLNNGDNDCNDRKERNFGEPSNIKQEKIEKSKKLINTVLKKVIKESFEITDIKQEAIRESTKLMNTVINRAMKEAEMNRNLKKIENLKKRSFIVLKKAEENTGEQNSLASAESAELFKNWRERNESFSLKSKKRRKKNEFYMTRSHSQLLVGRTLERKITFIDFTDFFTKKTQKRSNDDTRLDVALSSTRFKRDLNLGRTLSKMIVNNFSKFLYDSIIRELSTETKLEILSKIDEFLGKYCKLKSVPAKPKGPKCRGVVPSLDVDVPVSRIVLQYLKKSKNCSLYTVLEIVSGYFKNILCIIVYLEINSMQF</sequence>
<protein>
    <submittedName>
        <fullName evidence="2">Uncharacterized protein</fullName>
    </submittedName>
</protein>
<feature type="region of interest" description="Disordered" evidence="1">
    <location>
        <begin position="161"/>
        <end position="187"/>
    </location>
</feature>
<feature type="compositionally biased region" description="Polar residues" evidence="1">
    <location>
        <begin position="170"/>
        <end position="182"/>
    </location>
</feature>
<organism evidence="2 3">
    <name type="scientific">Psylliodes chrysocephalus</name>
    <dbReference type="NCBI Taxonomy" id="3402493"/>
    <lineage>
        <taxon>Eukaryota</taxon>
        <taxon>Metazoa</taxon>
        <taxon>Ecdysozoa</taxon>
        <taxon>Arthropoda</taxon>
        <taxon>Hexapoda</taxon>
        <taxon>Insecta</taxon>
        <taxon>Pterygota</taxon>
        <taxon>Neoptera</taxon>
        <taxon>Endopterygota</taxon>
        <taxon>Coleoptera</taxon>
        <taxon>Polyphaga</taxon>
        <taxon>Cucujiformia</taxon>
        <taxon>Chrysomeloidea</taxon>
        <taxon>Chrysomelidae</taxon>
        <taxon>Galerucinae</taxon>
        <taxon>Alticini</taxon>
        <taxon>Psylliodes</taxon>
    </lineage>
</organism>
<proteinExistence type="predicted"/>
<name>A0A9P0GJU1_9CUCU</name>
<evidence type="ECO:0000256" key="1">
    <source>
        <dbReference type="SAM" id="MobiDB-lite"/>
    </source>
</evidence>
<gene>
    <name evidence="2" type="ORF">PSYICH_LOCUS12411</name>
</gene>
<accession>A0A9P0GJU1</accession>
<evidence type="ECO:0000313" key="2">
    <source>
        <dbReference type="EMBL" id="CAH1112341.1"/>
    </source>
</evidence>
<evidence type="ECO:0000313" key="3">
    <source>
        <dbReference type="Proteomes" id="UP001153636"/>
    </source>
</evidence>